<keyword evidence="5 7" id="KW-0574">Periplasm</keyword>
<evidence type="ECO:0000256" key="6">
    <source>
        <dbReference type="ARBA" id="ARBA00025643"/>
    </source>
</evidence>
<dbReference type="InterPro" id="IPR017585">
    <property type="entry name" value="SAF_FlgA"/>
</dbReference>
<dbReference type="SMART" id="SM00858">
    <property type="entry name" value="SAF"/>
    <property type="match status" value="1"/>
</dbReference>
<name>E1SQU5_FERBD</name>
<dbReference type="GO" id="GO:0042597">
    <property type="term" value="C:periplasmic space"/>
    <property type="evidence" value="ECO:0007669"/>
    <property type="project" value="UniProtKB-SubCell"/>
</dbReference>
<dbReference type="Gene3D" id="2.30.30.760">
    <property type="match status" value="1"/>
</dbReference>
<dbReference type="HOGENOM" id="CLU_070510_4_1_6"/>
<evidence type="ECO:0000256" key="1">
    <source>
        <dbReference type="ARBA" id="ARBA00004418"/>
    </source>
</evidence>
<keyword evidence="9" id="KW-0966">Cell projection</keyword>
<keyword evidence="4 7" id="KW-0732">Signal</keyword>
<sequence length="234" mass="25430">MRTFSNAYSRILGLVFVLFCTNVAYATETPLETIRATAADYVQAHITVPDGARVSVEANELDKRLKYPQCHSPLLASAPGNNGFGRYVTVKISCPDDDGWSLYVPVQTRFEYPVVVATTTLNADAILEPQHLRVEYRDANTLRGKTVSDPSQLVGARLVRRIGNGQPVSSNNICLVCSGDLVTIYARTGGIEIKTSGEARGSGALGDTIRVQNSRSQRIIDARVVGIGEVEVRM</sequence>
<dbReference type="GO" id="GO:0044780">
    <property type="term" value="P:bacterial-type flagellum assembly"/>
    <property type="evidence" value="ECO:0007669"/>
    <property type="project" value="InterPro"/>
</dbReference>
<evidence type="ECO:0000256" key="4">
    <source>
        <dbReference type="ARBA" id="ARBA00022729"/>
    </source>
</evidence>
<protein>
    <recommendedName>
        <fullName evidence="3 7">Flagella basal body P-ring formation protein FlgA</fullName>
    </recommendedName>
</protein>
<dbReference type="Proteomes" id="UP000006683">
    <property type="component" value="Chromosome"/>
</dbReference>
<dbReference type="EMBL" id="CP002209">
    <property type="protein sequence ID" value="ADN76870.1"/>
    <property type="molecule type" value="Genomic_DNA"/>
</dbReference>
<dbReference type="KEGG" id="fbl:Fbal_2668"/>
<dbReference type="AlphaFoldDB" id="E1SQU5"/>
<evidence type="ECO:0000259" key="8">
    <source>
        <dbReference type="SMART" id="SM00858"/>
    </source>
</evidence>
<keyword evidence="9" id="KW-0969">Cilium</keyword>
<comment type="subcellular location">
    <subcellularLocation>
        <location evidence="1 7">Periplasm</location>
    </subcellularLocation>
</comment>
<feature type="chain" id="PRO_5005127628" description="Flagella basal body P-ring formation protein FlgA" evidence="7">
    <location>
        <begin position="27"/>
        <end position="234"/>
    </location>
</feature>
<keyword evidence="9" id="KW-0282">Flagellum</keyword>
<dbReference type="eggNOG" id="COG1261">
    <property type="taxonomic scope" value="Bacteria"/>
</dbReference>
<dbReference type="Pfam" id="PF17656">
    <property type="entry name" value="ChapFlgA_N"/>
    <property type="match status" value="1"/>
</dbReference>
<dbReference type="RefSeq" id="WP_013346176.1">
    <property type="nucleotide sequence ID" value="NC_014541.1"/>
</dbReference>
<dbReference type="GeneID" id="67182898"/>
<dbReference type="PANTHER" id="PTHR36307:SF1">
    <property type="entry name" value="FLAGELLA BASAL BODY P-RING FORMATION PROTEIN FLGA"/>
    <property type="match status" value="1"/>
</dbReference>
<reference evidence="9 10" key="1">
    <citation type="journal article" date="2010" name="Stand. Genomic Sci.">
        <title>Complete genome sequence of Ferrimonas balearica type strain (PAT).</title>
        <authorList>
            <person name="Nolan M."/>
            <person name="Sikorski J."/>
            <person name="Davenport K."/>
            <person name="Lucas S."/>
            <person name="Glavina Del Rio T."/>
            <person name="Tice H."/>
            <person name="Cheng J."/>
            <person name="Goodwin L."/>
            <person name="Pitluck S."/>
            <person name="Liolios K."/>
            <person name="Ivanova N."/>
            <person name="Mavromatis K."/>
            <person name="Ovchinnikova G."/>
            <person name="Pati A."/>
            <person name="Chen A."/>
            <person name="Palaniappan K."/>
            <person name="Land M."/>
            <person name="Hauser L."/>
            <person name="Chang Y."/>
            <person name="Jeffries C."/>
            <person name="Tapia R."/>
            <person name="Brettin T."/>
            <person name="Detter J."/>
            <person name="Han C."/>
            <person name="Yasawong M."/>
            <person name="Rohde M."/>
            <person name="Tindall B."/>
            <person name="Goker M."/>
            <person name="Woyke T."/>
            <person name="Bristow J."/>
            <person name="Eisen J."/>
            <person name="Markowitz V."/>
            <person name="Hugenholtz P."/>
            <person name="Kyrpides N."/>
            <person name="Klenk H."/>
            <person name="Lapidus A."/>
        </authorList>
    </citation>
    <scope>NUCLEOTIDE SEQUENCE [LARGE SCALE GENOMIC DNA]</scope>
    <source>
        <strain evidence="10">DSM 9799 / CCM 4581 / KCTC 23876 / PAT</strain>
    </source>
</reference>
<evidence type="ECO:0000256" key="7">
    <source>
        <dbReference type="RuleBase" id="RU362063"/>
    </source>
</evidence>
<dbReference type="InterPro" id="IPR013974">
    <property type="entry name" value="SAF"/>
</dbReference>
<dbReference type="InterPro" id="IPR041231">
    <property type="entry name" value="FlgA_N"/>
</dbReference>
<comment type="function">
    <text evidence="6 7">Involved in the assembly process of the P-ring formation. It may associate with FlgF on the rod constituting a structure essential for the P-ring assembly or may act as a modulator protein for the P-ring assembly.</text>
</comment>
<dbReference type="InterPro" id="IPR039246">
    <property type="entry name" value="Flagellar_FlgA"/>
</dbReference>
<evidence type="ECO:0000256" key="5">
    <source>
        <dbReference type="ARBA" id="ARBA00022764"/>
    </source>
</evidence>
<dbReference type="STRING" id="550540.Fbal_2668"/>
<proteinExistence type="inferred from homology"/>
<feature type="domain" description="SAF" evidence="8">
    <location>
        <begin position="112"/>
        <end position="174"/>
    </location>
</feature>
<dbReference type="CDD" id="cd11614">
    <property type="entry name" value="SAF_CpaB_FlgA_like"/>
    <property type="match status" value="1"/>
</dbReference>
<accession>E1SQU5</accession>
<dbReference type="Pfam" id="PF13144">
    <property type="entry name" value="ChapFlgA"/>
    <property type="match status" value="1"/>
</dbReference>
<evidence type="ECO:0000313" key="9">
    <source>
        <dbReference type="EMBL" id="ADN76870.1"/>
    </source>
</evidence>
<evidence type="ECO:0000256" key="2">
    <source>
        <dbReference type="ARBA" id="ARBA00010474"/>
    </source>
</evidence>
<evidence type="ECO:0000313" key="10">
    <source>
        <dbReference type="Proteomes" id="UP000006683"/>
    </source>
</evidence>
<dbReference type="PANTHER" id="PTHR36307">
    <property type="entry name" value="FLAGELLA BASAL BODY P-RING FORMATION PROTEIN FLGA"/>
    <property type="match status" value="1"/>
</dbReference>
<dbReference type="NCBIfam" id="TIGR03170">
    <property type="entry name" value="flgA_cterm"/>
    <property type="match status" value="1"/>
</dbReference>
<dbReference type="Gene3D" id="3.90.1210.10">
    <property type="entry name" value="Antifreeze-like/N-acetylneuraminic acid synthase C-terminal domain"/>
    <property type="match status" value="1"/>
</dbReference>
<keyword evidence="10" id="KW-1185">Reference proteome</keyword>
<gene>
    <name evidence="9" type="ordered locus">Fbal_2668</name>
</gene>
<feature type="signal peptide" evidence="7">
    <location>
        <begin position="1"/>
        <end position="26"/>
    </location>
</feature>
<evidence type="ECO:0000256" key="3">
    <source>
        <dbReference type="ARBA" id="ARBA00014754"/>
    </source>
</evidence>
<comment type="similarity">
    <text evidence="2 7">Belongs to the FlgA family.</text>
</comment>
<dbReference type="OrthoDB" id="5729023at2"/>
<keyword evidence="7" id="KW-1005">Bacterial flagellum biogenesis</keyword>
<organism evidence="9 10">
    <name type="scientific">Ferrimonas balearica (strain DSM 9799 / CCM 4581 / KCTC 23876 / PAT)</name>
    <dbReference type="NCBI Taxonomy" id="550540"/>
    <lineage>
        <taxon>Bacteria</taxon>
        <taxon>Pseudomonadati</taxon>
        <taxon>Pseudomonadota</taxon>
        <taxon>Gammaproteobacteria</taxon>
        <taxon>Alteromonadales</taxon>
        <taxon>Ferrimonadaceae</taxon>
        <taxon>Ferrimonas</taxon>
    </lineage>
</organism>